<reference evidence="1" key="1">
    <citation type="submission" date="2021-06" db="EMBL/GenBank/DDBJ databases">
        <authorList>
            <person name="Kallberg Y."/>
            <person name="Tangrot J."/>
            <person name="Rosling A."/>
        </authorList>
    </citation>
    <scope>NUCLEOTIDE SEQUENCE</scope>
    <source>
        <strain evidence="1">AU212A</strain>
    </source>
</reference>
<sequence length="279" mass="32414">SAQLEQTGDIKINKPSGRPKLLSFEQKKKLKEMVKKRRLATSKKLAETLNNIYLSLNIAPRTVRENLQNIGYKVVVPHAVPLLKKEAMIRQVLWACRYRKRPWNKAIFSDEATFQMFRNTVKVRYKSGELVPTRVVVKHPYKVHVWGAFYAKGTIGFHAFTANMALGDRWTFQQDNDPKHTAKLTKVLLEDQCPHVLNWPSSSSDLNPIENLWAIMKLRVERKVNLAIHKKKTVFQEFFKSLIEEEWYKIDEGLCSKLVKTMPEQLKLVIDKGGHTINY</sequence>
<keyword evidence="2" id="KW-1185">Reference proteome</keyword>
<gene>
    <name evidence="1" type="ORF">SCALOS_LOCUS3234</name>
</gene>
<name>A0ACA9KYF3_9GLOM</name>
<dbReference type="EMBL" id="CAJVPM010003401">
    <property type="protein sequence ID" value="CAG8500849.1"/>
    <property type="molecule type" value="Genomic_DNA"/>
</dbReference>
<dbReference type="Proteomes" id="UP000789860">
    <property type="component" value="Unassembled WGS sequence"/>
</dbReference>
<accession>A0ACA9KYF3</accession>
<feature type="non-terminal residue" evidence="1">
    <location>
        <position position="1"/>
    </location>
</feature>
<proteinExistence type="predicted"/>
<protein>
    <submittedName>
        <fullName evidence="1">10620_t:CDS:1</fullName>
    </submittedName>
</protein>
<evidence type="ECO:0000313" key="2">
    <source>
        <dbReference type="Proteomes" id="UP000789860"/>
    </source>
</evidence>
<evidence type="ECO:0000313" key="1">
    <source>
        <dbReference type="EMBL" id="CAG8500849.1"/>
    </source>
</evidence>
<organism evidence="1 2">
    <name type="scientific">Scutellospora calospora</name>
    <dbReference type="NCBI Taxonomy" id="85575"/>
    <lineage>
        <taxon>Eukaryota</taxon>
        <taxon>Fungi</taxon>
        <taxon>Fungi incertae sedis</taxon>
        <taxon>Mucoromycota</taxon>
        <taxon>Glomeromycotina</taxon>
        <taxon>Glomeromycetes</taxon>
        <taxon>Diversisporales</taxon>
        <taxon>Gigasporaceae</taxon>
        <taxon>Scutellospora</taxon>
    </lineage>
</organism>
<comment type="caution">
    <text evidence="1">The sequence shown here is derived from an EMBL/GenBank/DDBJ whole genome shotgun (WGS) entry which is preliminary data.</text>
</comment>